<protein>
    <submittedName>
        <fullName evidence="1">Uncharacterized protein</fullName>
    </submittedName>
</protein>
<proteinExistence type="predicted"/>
<gene>
    <name evidence="1" type="ORF">SLAVMIC_00009</name>
</gene>
<accession>A0A8D9FR75</accession>
<reference evidence="1" key="1">
    <citation type="submission" date="2021-06" db="EMBL/GenBank/DDBJ databases">
        <authorList>
            <person name="Gannon L."/>
            <person name="Redgwell R T."/>
            <person name="Michniewski S."/>
            <person name="Harrison D C."/>
            <person name="Millard A."/>
        </authorList>
    </citation>
    <scope>NUCLEOTIDE SEQUENCE</scope>
</reference>
<sequence>MYLIKQIGEDVSAQELEVNDVIAVSKKWYVITEKLGLEDKLQMRGLRNGVNYTIDAVKSFGTVRDFRKIGRVTKDRWVEDLSKDIRLKELLEEKIQENKENGKLLN</sequence>
<organism evidence="1">
    <name type="scientific">uncultured marine phage</name>
    <dbReference type="NCBI Taxonomy" id="707152"/>
    <lineage>
        <taxon>Viruses</taxon>
        <taxon>environmental samples</taxon>
    </lineage>
</organism>
<evidence type="ECO:0000313" key="1">
    <source>
        <dbReference type="EMBL" id="CAG7579682.1"/>
    </source>
</evidence>
<name>A0A8D9FR75_9VIRU</name>
<dbReference type="EMBL" id="OU342829">
    <property type="protein sequence ID" value="CAG7579682.1"/>
    <property type="molecule type" value="Genomic_DNA"/>
</dbReference>